<dbReference type="Pfam" id="PF00501">
    <property type="entry name" value="AMP-binding"/>
    <property type="match status" value="1"/>
</dbReference>
<dbReference type="Pfam" id="PF16177">
    <property type="entry name" value="ACAS_N"/>
    <property type="match status" value="1"/>
</dbReference>
<dbReference type="InterPro" id="IPR000873">
    <property type="entry name" value="AMP-dep_synth/lig_dom"/>
</dbReference>
<evidence type="ECO:0000259" key="4">
    <source>
        <dbReference type="Pfam" id="PF16177"/>
    </source>
</evidence>
<dbReference type="RefSeq" id="WP_227321375.1">
    <property type="nucleotide sequence ID" value="NZ_JAESVB010000004.1"/>
</dbReference>
<dbReference type="Gene3D" id="3.30.300.30">
    <property type="match status" value="1"/>
</dbReference>
<comment type="caution">
    <text evidence="5">The sequence shown here is derived from an EMBL/GenBank/DDBJ whole genome shotgun (WGS) entry which is preliminary data.</text>
</comment>
<dbReference type="Gene3D" id="3.40.50.12780">
    <property type="entry name" value="N-terminal domain of ligase-like"/>
    <property type="match status" value="1"/>
</dbReference>
<dbReference type="PROSITE" id="PS00455">
    <property type="entry name" value="AMP_BINDING"/>
    <property type="match status" value="1"/>
</dbReference>
<dbReference type="GO" id="GO:0050218">
    <property type="term" value="F:propionate-CoA ligase activity"/>
    <property type="evidence" value="ECO:0007669"/>
    <property type="project" value="TreeGrafter"/>
</dbReference>
<reference evidence="5" key="2">
    <citation type="submission" date="2021-01" db="EMBL/GenBank/DDBJ databases">
        <authorList>
            <person name="Mieszkin S."/>
            <person name="Pouder E."/>
            <person name="Alain K."/>
        </authorList>
    </citation>
    <scope>NUCLEOTIDE SEQUENCE</scope>
    <source>
        <strain evidence="5">HW T2.11</strain>
    </source>
</reference>
<evidence type="ECO:0000313" key="6">
    <source>
        <dbReference type="Proteomes" id="UP000708298"/>
    </source>
</evidence>
<dbReference type="InterPro" id="IPR025110">
    <property type="entry name" value="AMP-bd_C"/>
</dbReference>
<dbReference type="SUPFAM" id="SSF56801">
    <property type="entry name" value="Acetyl-CoA synthetase-like"/>
    <property type="match status" value="1"/>
</dbReference>
<gene>
    <name evidence="5" type="ORF">ASILVAE211_11010</name>
</gene>
<accession>A0A963YRC7</accession>
<name>A0A963YRC7_9PROT</name>
<evidence type="ECO:0000259" key="2">
    <source>
        <dbReference type="Pfam" id="PF00501"/>
    </source>
</evidence>
<dbReference type="AlphaFoldDB" id="A0A963YRC7"/>
<evidence type="ECO:0000313" key="5">
    <source>
        <dbReference type="EMBL" id="MCB8875713.1"/>
    </source>
</evidence>
<evidence type="ECO:0000259" key="3">
    <source>
        <dbReference type="Pfam" id="PF13193"/>
    </source>
</evidence>
<dbReference type="InterPro" id="IPR045851">
    <property type="entry name" value="AMP-bd_C_sf"/>
</dbReference>
<dbReference type="InterPro" id="IPR042099">
    <property type="entry name" value="ANL_N_sf"/>
</dbReference>
<sequence>MPDDARYTAAVEACRTDPASYWLSASRDIAWRRQPETGFTLRPDGMADWFPDGVLNITESALDRHVAAGHGGRTALIWESPASGDAARYTYAELLNAVGRCAGAFKALGVMPGDCVLITMPPVPEAVIAMLACARLGAVHVVAFAGFAGPELASRIDDAQPRLIVTATCCYTARRPMPLLPAVTEALLRAAHQPDACLLLHRAGTPAAPLPIPVHDFATAMAAATPASALPVPASHPLYVLHTSGTTGQPKGVVRDQGGNAVALMRSMAEVYDMGPCDVFFSTADLGWVVGHSYGVYAPLLAGCTSLLYEGSATATPDAGTIWRLCARHKVRVLFTAPSLLRAMRASDPDGSHPAQADLKNLAAIYVAGERAESSVLHWASHVTNRPVHDHWWQTETGSAIAGSLRGLGIVATRGIGRAVPGADLCVLAPDGALLPPDSEGELAIRLPLPPGCLTGLWRAETRMAQTYLDRFPGFYRTFDHGLIGADGEVQVMARLDDVLKVAGRRISAGRIEEVLSRHPAVIECAVTAKPDGQRGEVPVAYVVRRDDAIAESRLRATLIAAVRDEIGALAALRQIVFLDALPRTRSGKVLRRVLADLPTLA</sequence>
<dbReference type="Pfam" id="PF13193">
    <property type="entry name" value="AMP-binding_C"/>
    <property type="match status" value="1"/>
</dbReference>
<comment type="similarity">
    <text evidence="1">Belongs to the ATP-dependent AMP-binding enzyme family.</text>
</comment>
<keyword evidence="6" id="KW-1185">Reference proteome</keyword>
<reference evidence="5" key="1">
    <citation type="journal article" date="2021" name="Microorganisms">
        <title>Acidisoma silvae sp. nov. and Acidisomacellulosilytica sp. nov., Two Acidophilic Bacteria Isolated from Decaying Wood, Hydrolyzing Cellulose and Producing Poly-3-hydroxybutyrate.</title>
        <authorList>
            <person name="Mieszkin S."/>
            <person name="Pouder E."/>
            <person name="Uroz S."/>
            <person name="Simon-Colin C."/>
            <person name="Alain K."/>
        </authorList>
    </citation>
    <scope>NUCLEOTIDE SEQUENCE</scope>
    <source>
        <strain evidence="5">HW T2.11</strain>
    </source>
</reference>
<dbReference type="InterPro" id="IPR032387">
    <property type="entry name" value="ACAS_N"/>
</dbReference>
<dbReference type="Proteomes" id="UP000708298">
    <property type="component" value="Unassembled WGS sequence"/>
</dbReference>
<feature type="domain" description="AMP-dependent synthetase/ligase" evidence="2">
    <location>
        <begin position="65"/>
        <end position="448"/>
    </location>
</feature>
<feature type="domain" description="Acetyl-coenzyme A synthetase N-terminal" evidence="4">
    <location>
        <begin position="7"/>
        <end position="60"/>
    </location>
</feature>
<feature type="domain" description="AMP-binding enzyme C-terminal" evidence="3">
    <location>
        <begin position="512"/>
        <end position="589"/>
    </location>
</feature>
<proteinExistence type="inferred from homology"/>
<organism evidence="5 6">
    <name type="scientific">Acidisoma silvae</name>
    <dbReference type="NCBI Taxonomy" id="2802396"/>
    <lineage>
        <taxon>Bacteria</taxon>
        <taxon>Pseudomonadati</taxon>
        <taxon>Pseudomonadota</taxon>
        <taxon>Alphaproteobacteria</taxon>
        <taxon>Acetobacterales</taxon>
        <taxon>Acidocellaceae</taxon>
        <taxon>Acidisoma</taxon>
    </lineage>
</organism>
<dbReference type="InterPro" id="IPR020845">
    <property type="entry name" value="AMP-binding_CS"/>
</dbReference>
<protein>
    <submittedName>
        <fullName evidence="5">AMP-binding protein</fullName>
    </submittedName>
</protein>
<dbReference type="EMBL" id="JAESVB010000004">
    <property type="protein sequence ID" value="MCB8875713.1"/>
    <property type="molecule type" value="Genomic_DNA"/>
</dbReference>
<evidence type="ECO:0000256" key="1">
    <source>
        <dbReference type="ARBA" id="ARBA00006432"/>
    </source>
</evidence>
<dbReference type="PANTHER" id="PTHR43347:SF3">
    <property type="entry name" value="ACYL-COA SYNTHETASE SHORT-CHAIN FAMILY MEMBER 3, MITOCHONDRIAL"/>
    <property type="match status" value="1"/>
</dbReference>
<dbReference type="PANTHER" id="PTHR43347">
    <property type="entry name" value="ACYL-COA SYNTHETASE"/>
    <property type="match status" value="1"/>
</dbReference>